<keyword evidence="4 8" id="KW-0812">Transmembrane</keyword>
<sequence length="467" mass="49711">MAISETLKSPSPSEGTPSQDGLPTPQRYLAAMALLVVIAIGVIDSSITNIALPTISKNLNVLPATTVWIINAYTITIIATLLPFSALAEQIGFRRLLRIGIVIFMLGAIGSMFANSLEHLIVTRIIQGIGCSAFMSLFGGLVRNIYPRRLLATGISLNAMVVGAAALISPSLGAFIIGIASWHWIYGFTIPLCLLALILTLYVPRVKRVEKPFDYLSAVLNALALGGFIAFLDLAFSHTVISLCLLAVSIISGYVVYKRAQTDHSPLVPIDLLQNISFRDAVIVSAMSFAAASLTMISAPFYFQHELHMSTKTVGLLFSAWPIAGLIISPIAARLSNKHPASVLAGSGSLIMCLGLVILLFLPEDSPPIYFGLCLFCAGLGFGFFQTPNNKAILLSAPPHRSSATGGMQSTARLFGQCTGAALVALCFTISPENGHYNGIMLGAIVIGLASLVNLSRYIRKTDTSII</sequence>
<reference evidence="10 11" key="1">
    <citation type="submission" date="2013-11" db="EMBL/GenBank/DDBJ databases">
        <title>Genomic analysis of Pelistega sp. HM-7.</title>
        <authorList>
            <person name="Kumbhare S.V."/>
            <person name="Shetty S.A."/>
            <person name="Sharma O."/>
            <person name="Dhotre D.P."/>
        </authorList>
    </citation>
    <scope>NUCLEOTIDE SEQUENCE [LARGE SCALE GENOMIC DNA]</scope>
    <source>
        <strain evidence="10 11">HM-7</strain>
    </source>
</reference>
<keyword evidence="11" id="KW-1185">Reference proteome</keyword>
<comment type="caution">
    <text evidence="10">The sequence shown here is derived from an EMBL/GenBank/DDBJ whole genome shotgun (WGS) entry which is preliminary data.</text>
</comment>
<dbReference type="Pfam" id="PF07690">
    <property type="entry name" value="MFS_1"/>
    <property type="match status" value="1"/>
</dbReference>
<feature type="transmembrane region" description="Helical" evidence="8">
    <location>
        <begin position="96"/>
        <end position="114"/>
    </location>
</feature>
<evidence type="ECO:0000256" key="1">
    <source>
        <dbReference type="ARBA" id="ARBA00004651"/>
    </source>
</evidence>
<name>V8FPX9_9BURK</name>
<evidence type="ECO:0000256" key="8">
    <source>
        <dbReference type="SAM" id="Phobius"/>
    </source>
</evidence>
<keyword evidence="2" id="KW-0813">Transport</keyword>
<keyword evidence="5 8" id="KW-1133">Transmembrane helix</keyword>
<feature type="transmembrane region" description="Helical" evidence="8">
    <location>
        <begin position="28"/>
        <end position="52"/>
    </location>
</feature>
<comment type="subcellular location">
    <subcellularLocation>
        <location evidence="1">Cell membrane</location>
        <topology evidence="1">Multi-pass membrane protein</topology>
    </subcellularLocation>
</comment>
<dbReference type="Gene3D" id="1.20.1250.20">
    <property type="entry name" value="MFS general substrate transporter like domains"/>
    <property type="match status" value="1"/>
</dbReference>
<feature type="region of interest" description="Disordered" evidence="7">
    <location>
        <begin position="1"/>
        <end position="21"/>
    </location>
</feature>
<proteinExistence type="predicted"/>
<dbReference type="InterPro" id="IPR011701">
    <property type="entry name" value="MFS"/>
</dbReference>
<evidence type="ECO:0000256" key="2">
    <source>
        <dbReference type="ARBA" id="ARBA00022448"/>
    </source>
</evidence>
<protein>
    <submittedName>
        <fullName evidence="10">MFS transporter</fullName>
    </submittedName>
</protein>
<feature type="transmembrane region" description="Helical" evidence="8">
    <location>
        <begin position="64"/>
        <end position="84"/>
    </location>
</feature>
<dbReference type="InterPro" id="IPR036259">
    <property type="entry name" value="MFS_trans_sf"/>
</dbReference>
<feature type="transmembrane region" description="Helical" evidence="8">
    <location>
        <begin position="154"/>
        <end position="177"/>
    </location>
</feature>
<dbReference type="PANTHER" id="PTHR42718">
    <property type="entry name" value="MAJOR FACILITATOR SUPERFAMILY MULTIDRUG TRANSPORTER MFSC"/>
    <property type="match status" value="1"/>
</dbReference>
<dbReference type="PROSITE" id="PS50850">
    <property type="entry name" value="MFS"/>
    <property type="match status" value="1"/>
</dbReference>
<feature type="transmembrane region" description="Helical" evidence="8">
    <location>
        <begin position="183"/>
        <end position="203"/>
    </location>
</feature>
<dbReference type="Proteomes" id="UP000018766">
    <property type="component" value="Unassembled WGS sequence"/>
</dbReference>
<evidence type="ECO:0000256" key="3">
    <source>
        <dbReference type="ARBA" id="ARBA00022475"/>
    </source>
</evidence>
<evidence type="ECO:0000256" key="4">
    <source>
        <dbReference type="ARBA" id="ARBA00022692"/>
    </source>
</evidence>
<dbReference type="PANTHER" id="PTHR42718:SF46">
    <property type="entry name" value="BLR6921 PROTEIN"/>
    <property type="match status" value="1"/>
</dbReference>
<dbReference type="GO" id="GO:0005886">
    <property type="term" value="C:plasma membrane"/>
    <property type="evidence" value="ECO:0007669"/>
    <property type="project" value="UniProtKB-SubCell"/>
</dbReference>
<accession>V8FPX9</accession>
<dbReference type="SUPFAM" id="SSF103473">
    <property type="entry name" value="MFS general substrate transporter"/>
    <property type="match status" value="1"/>
</dbReference>
<evidence type="ECO:0000256" key="5">
    <source>
        <dbReference type="ARBA" id="ARBA00022989"/>
    </source>
</evidence>
<dbReference type="OrthoDB" id="9807274at2"/>
<evidence type="ECO:0000256" key="7">
    <source>
        <dbReference type="SAM" id="MobiDB-lite"/>
    </source>
</evidence>
<feature type="transmembrane region" description="Helical" evidence="8">
    <location>
        <begin position="278"/>
        <end position="303"/>
    </location>
</feature>
<feature type="transmembrane region" description="Helical" evidence="8">
    <location>
        <begin position="315"/>
        <end position="335"/>
    </location>
</feature>
<dbReference type="GO" id="GO:0022857">
    <property type="term" value="F:transmembrane transporter activity"/>
    <property type="evidence" value="ECO:0007669"/>
    <property type="project" value="InterPro"/>
</dbReference>
<organism evidence="10 11">
    <name type="scientific">Pelistega indica</name>
    <dbReference type="NCBI Taxonomy" id="1414851"/>
    <lineage>
        <taxon>Bacteria</taxon>
        <taxon>Pseudomonadati</taxon>
        <taxon>Pseudomonadota</taxon>
        <taxon>Betaproteobacteria</taxon>
        <taxon>Burkholderiales</taxon>
        <taxon>Alcaligenaceae</taxon>
        <taxon>Pelistega</taxon>
    </lineage>
</organism>
<keyword evidence="3" id="KW-1003">Cell membrane</keyword>
<dbReference type="RefSeq" id="WP_023953525.1">
    <property type="nucleotide sequence ID" value="NZ_AYSV01000146.1"/>
</dbReference>
<feature type="transmembrane region" description="Helical" evidence="8">
    <location>
        <begin position="238"/>
        <end position="257"/>
    </location>
</feature>
<dbReference type="PRINTS" id="PR01036">
    <property type="entry name" value="TCRTETB"/>
</dbReference>
<dbReference type="InterPro" id="IPR020846">
    <property type="entry name" value="MFS_dom"/>
</dbReference>
<dbReference type="AlphaFoldDB" id="V8FPX9"/>
<evidence type="ECO:0000313" key="10">
    <source>
        <dbReference type="EMBL" id="ETD66354.1"/>
    </source>
</evidence>
<feature type="domain" description="Major facilitator superfamily (MFS) profile" evidence="9">
    <location>
        <begin position="30"/>
        <end position="462"/>
    </location>
</feature>
<feature type="transmembrane region" description="Helical" evidence="8">
    <location>
        <begin position="120"/>
        <end position="142"/>
    </location>
</feature>
<evidence type="ECO:0000259" key="9">
    <source>
        <dbReference type="PROSITE" id="PS50850"/>
    </source>
</evidence>
<feature type="transmembrane region" description="Helical" evidence="8">
    <location>
        <begin position="437"/>
        <end position="455"/>
    </location>
</feature>
<evidence type="ECO:0000313" key="11">
    <source>
        <dbReference type="Proteomes" id="UP000018766"/>
    </source>
</evidence>
<feature type="transmembrane region" description="Helical" evidence="8">
    <location>
        <begin position="342"/>
        <end position="362"/>
    </location>
</feature>
<dbReference type="EMBL" id="AYSV01000146">
    <property type="protein sequence ID" value="ETD66354.1"/>
    <property type="molecule type" value="Genomic_DNA"/>
</dbReference>
<feature type="transmembrane region" description="Helical" evidence="8">
    <location>
        <begin position="215"/>
        <end position="232"/>
    </location>
</feature>
<gene>
    <name evidence="10" type="ORF">V757_12780</name>
</gene>
<keyword evidence="6 8" id="KW-0472">Membrane</keyword>
<dbReference type="CDD" id="cd17321">
    <property type="entry name" value="MFS_MMR_MDR_like"/>
    <property type="match status" value="1"/>
</dbReference>
<evidence type="ECO:0000256" key="6">
    <source>
        <dbReference type="ARBA" id="ARBA00023136"/>
    </source>
</evidence>
<feature type="transmembrane region" description="Helical" evidence="8">
    <location>
        <begin position="368"/>
        <end position="385"/>
    </location>
</feature>
<feature type="transmembrane region" description="Helical" evidence="8">
    <location>
        <begin position="411"/>
        <end position="431"/>
    </location>
</feature>
<dbReference type="Gene3D" id="1.20.1720.10">
    <property type="entry name" value="Multidrug resistance protein D"/>
    <property type="match status" value="1"/>
</dbReference>